<dbReference type="EMBL" id="KY000025">
    <property type="protein sequence ID" value="ASK40573.1"/>
    <property type="molecule type" value="Genomic_DNA"/>
</dbReference>
<evidence type="ECO:0000256" key="1">
    <source>
        <dbReference type="ARBA" id="ARBA00004651"/>
    </source>
</evidence>
<name>A0A2Z2PML4_9HYPH</name>
<geneLocation type="plasmid" evidence="10">
    <name>pTi_AR125</name>
</geneLocation>
<dbReference type="SUPFAM" id="SSF161098">
    <property type="entry name" value="MetI-like"/>
    <property type="match status" value="1"/>
</dbReference>
<dbReference type="AlphaFoldDB" id="A0A2Z2PML4"/>
<keyword evidence="5 8" id="KW-0812">Transmembrane</keyword>
<dbReference type="Gene3D" id="1.10.3720.10">
    <property type="entry name" value="MetI-like"/>
    <property type="match status" value="1"/>
</dbReference>
<dbReference type="GO" id="GO:0055085">
    <property type="term" value="P:transmembrane transport"/>
    <property type="evidence" value="ECO:0007669"/>
    <property type="project" value="InterPro"/>
</dbReference>
<dbReference type="PANTHER" id="PTHR42929">
    <property type="entry name" value="INNER MEMBRANE ABC TRANSPORTER PERMEASE PROTEIN YDCU-RELATED-RELATED"/>
    <property type="match status" value="1"/>
</dbReference>
<feature type="transmembrane region" description="Helical" evidence="8">
    <location>
        <begin position="164"/>
        <end position="185"/>
    </location>
</feature>
<organism evidence="11">
    <name type="scientific">Agrobacterium genomosp. 6</name>
    <dbReference type="NCBI Taxonomy" id="1183411"/>
    <lineage>
        <taxon>Bacteria</taxon>
        <taxon>Pseudomonadati</taxon>
        <taxon>Pseudomonadota</taxon>
        <taxon>Alphaproteobacteria</taxon>
        <taxon>Hyphomicrobiales</taxon>
        <taxon>Rhizobiaceae</taxon>
        <taxon>Rhizobium/Agrobacterium group</taxon>
        <taxon>Agrobacterium</taxon>
        <taxon>Agrobacterium tumefaciens complex</taxon>
    </lineage>
</organism>
<evidence type="ECO:0000256" key="6">
    <source>
        <dbReference type="ARBA" id="ARBA00022989"/>
    </source>
</evidence>
<feature type="transmembrane region" description="Helical" evidence="8">
    <location>
        <begin position="85"/>
        <end position="105"/>
    </location>
</feature>
<dbReference type="RefSeq" id="WP_080830643.1">
    <property type="nucleotide sequence ID" value="NZ_KY000025.1"/>
</dbReference>
<evidence type="ECO:0000259" key="9">
    <source>
        <dbReference type="PROSITE" id="PS50928"/>
    </source>
</evidence>
<dbReference type="PANTHER" id="PTHR42929:SF5">
    <property type="entry name" value="ABC TRANSPORTER PERMEASE PROTEIN"/>
    <property type="match status" value="1"/>
</dbReference>
<evidence type="ECO:0000313" key="10">
    <source>
        <dbReference type="EMBL" id="ASK40573.1"/>
    </source>
</evidence>
<accession>A0A2Z2PML4</accession>
<evidence type="ECO:0000313" key="11">
    <source>
        <dbReference type="EMBL" id="ASK41336.1"/>
    </source>
</evidence>
<feature type="domain" description="ABC transmembrane type-1" evidence="9">
    <location>
        <begin position="79"/>
        <end position="285"/>
    </location>
</feature>
<dbReference type="CDD" id="cd06261">
    <property type="entry name" value="TM_PBP2"/>
    <property type="match status" value="1"/>
</dbReference>
<dbReference type="GO" id="GO:0005886">
    <property type="term" value="C:plasma membrane"/>
    <property type="evidence" value="ECO:0007669"/>
    <property type="project" value="UniProtKB-SubCell"/>
</dbReference>
<proteinExistence type="inferred from homology"/>
<keyword evidence="7 8" id="KW-0472">Membrane</keyword>
<dbReference type="Pfam" id="PF00528">
    <property type="entry name" value="BPD_transp_1"/>
    <property type="match status" value="1"/>
</dbReference>
<comment type="similarity">
    <text evidence="2">Belongs to the binding-protein-dependent transport system permease family. CysTW subfamily.</text>
</comment>
<sequence length="298" mass="32342">MTSASLPVIPRQNEAALHRAGRLERFGLTSLALPGAALILAVIVLPLGVMVYLSFIDKGAFTFENYERLWTTPIYAEVFRMTLSVSLYTTLIVAAIGYPLAYLFVQLPERYQNAALLVVLLPFWTAVLVRTYAWLVLLQNQGVINHALMQMGIIDSPLELSHNLFGALIGMVHIMLPFMVLPLYASMKAIDVDLMAAASNLGATPARAFRDIYFPLSLPGFLSGTLIVFVLCLGFYVTPAVLGGGRVIMAAMRIDANVRLYSSWGAASSLGVVLLLITVILIIVASVIAKKAGQGVLR</sequence>
<feature type="transmembrane region" description="Helical" evidence="8">
    <location>
        <begin position="31"/>
        <end position="55"/>
    </location>
</feature>
<geneLocation type="plasmid" evidence="11">
    <name>pTi_CFBP5499</name>
</geneLocation>
<dbReference type="EMBL" id="KY000029">
    <property type="protein sequence ID" value="ASK41336.1"/>
    <property type="molecule type" value="Genomic_DNA"/>
</dbReference>
<keyword evidence="3 8" id="KW-0813">Transport</keyword>
<dbReference type="InterPro" id="IPR000515">
    <property type="entry name" value="MetI-like"/>
</dbReference>
<evidence type="ECO:0000256" key="4">
    <source>
        <dbReference type="ARBA" id="ARBA00022475"/>
    </source>
</evidence>
<evidence type="ECO:0000256" key="8">
    <source>
        <dbReference type="RuleBase" id="RU363032"/>
    </source>
</evidence>
<keyword evidence="11" id="KW-0614">Plasmid</keyword>
<keyword evidence="6 8" id="KW-1133">Transmembrane helix</keyword>
<comment type="subcellular location">
    <subcellularLocation>
        <location evidence="1 8">Cell membrane</location>
        <topology evidence="1 8">Multi-pass membrane protein</topology>
    </subcellularLocation>
</comment>
<evidence type="ECO:0000256" key="3">
    <source>
        <dbReference type="ARBA" id="ARBA00022448"/>
    </source>
</evidence>
<protein>
    <submittedName>
        <fullName evidence="11">ABC transporter permease</fullName>
    </submittedName>
</protein>
<dbReference type="InterPro" id="IPR035906">
    <property type="entry name" value="MetI-like_sf"/>
</dbReference>
<evidence type="ECO:0000256" key="7">
    <source>
        <dbReference type="ARBA" id="ARBA00023136"/>
    </source>
</evidence>
<feature type="transmembrane region" description="Helical" evidence="8">
    <location>
        <begin position="266"/>
        <end position="289"/>
    </location>
</feature>
<evidence type="ECO:0000256" key="5">
    <source>
        <dbReference type="ARBA" id="ARBA00022692"/>
    </source>
</evidence>
<feature type="transmembrane region" description="Helical" evidence="8">
    <location>
        <begin position="114"/>
        <end position="135"/>
    </location>
</feature>
<reference evidence="11" key="1">
    <citation type="submission" date="2016-10" db="EMBL/GenBank/DDBJ databases">
        <title>Agrobacterium Ti plasmids: Classification based on T-DNA and Vir regions organization.</title>
        <authorList>
            <person name="Nabi N."/>
            <person name="Vial L."/>
            <person name="Ben Hafsa A."/>
            <person name="Chapulliot D."/>
            <person name="Berard A."/>
            <person name="Chauveau A."/>
            <person name="Le Paslier M.-C."/>
            <person name="Harzallah Skhiri F."/>
            <person name="Brunel D."/>
            <person name="Nesme X."/>
            <person name="Chaouachi M."/>
        </authorList>
    </citation>
    <scope>NUCLEOTIDE SEQUENCE</scope>
    <source>
        <strain evidence="10">AR125</strain>
        <strain evidence="11">CFBP5499</strain>
        <plasmid evidence="10">pTi_AR125</plasmid>
        <plasmid evidence="11">pTi_CFBP5499</plasmid>
    </source>
</reference>
<feature type="transmembrane region" description="Helical" evidence="8">
    <location>
        <begin position="216"/>
        <end position="237"/>
    </location>
</feature>
<dbReference type="PROSITE" id="PS50928">
    <property type="entry name" value="ABC_TM1"/>
    <property type="match status" value="1"/>
</dbReference>
<keyword evidence="4" id="KW-1003">Cell membrane</keyword>
<evidence type="ECO:0000256" key="2">
    <source>
        <dbReference type="ARBA" id="ARBA00007069"/>
    </source>
</evidence>